<dbReference type="AlphaFoldDB" id="A0A2J6R5Z9"/>
<reference evidence="4 5" key="1">
    <citation type="submission" date="2016-04" db="EMBL/GenBank/DDBJ databases">
        <title>A degradative enzymes factory behind the ericoid mycorrhizal symbiosis.</title>
        <authorList>
            <consortium name="DOE Joint Genome Institute"/>
            <person name="Martino E."/>
            <person name="Morin E."/>
            <person name="Grelet G."/>
            <person name="Kuo A."/>
            <person name="Kohler A."/>
            <person name="Daghino S."/>
            <person name="Barry K."/>
            <person name="Choi C."/>
            <person name="Cichocki N."/>
            <person name="Clum A."/>
            <person name="Copeland A."/>
            <person name="Hainaut M."/>
            <person name="Haridas S."/>
            <person name="Labutti K."/>
            <person name="Lindquist E."/>
            <person name="Lipzen A."/>
            <person name="Khouja H.-R."/>
            <person name="Murat C."/>
            <person name="Ohm R."/>
            <person name="Olson A."/>
            <person name="Spatafora J."/>
            <person name="Veneault-Fourrey C."/>
            <person name="Henrissat B."/>
            <person name="Grigoriev I."/>
            <person name="Martin F."/>
            <person name="Perotto S."/>
        </authorList>
    </citation>
    <scope>NUCLEOTIDE SEQUENCE [LARGE SCALE GENOMIC DNA]</scope>
    <source>
        <strain evidence="4 5">F</strain>
    </source>
</reference>
<name>A0A2J6R5Z9_HYAVF</name>
<sequence>MKTMPEKPLKILTIDGGGLQAISSLLILDKLLDTIAMTNKVPHRKPRPCDVFDTIAGIGAGGWLALLLGRFHMDITTCLSEWYKITDRIAPQSKPEELRMRAFHHCYYNPERLLEQIDSLTRVYGTGKYLFDNRAGEVRTRHVFVAALRSDASGYNLFRSYKIPEDAAMSHKLLEGPENPSQYEILRAFGVTGAAKYFSPPWNEQMSKSGRTFFNDSKYPKPHNITELALDEMWGLYGKEVPLSVIVNIGPGLPSKSDVKQIAQRFSWGLSPSSSLDAKRPRSPTPGEEEEERKKRTHLESPEPEKANSTPTARDLSVRFPQNVIDQGLNRTTGDKKQQLARSNTFGSIKDRTVAKKLRRRETEIEQDIKKKLNAIYQGGGKLYYRLAPDHAPQGTARNDSSAPGVTLDATLRFLKQPVIEIKIDEIVQKMPEVMSTT</sequence>
<protein>
    <submittedName>
        <fullName evidence="4">FabD/lysophospholipase-like protein</fullName>
    </submittedName>
</protein>
<dbReference type="EMBL" id="KZ613955">
    <property type="protein sequence ID" value="PMD33950.1"/>
    <property type="molecule type" value="Genomic_DNA"/>
</dbReference>
<keyword evidence="5" id="KW-1185">Reference proteome</keyword>
<evidence type="ECO:0000256" key="1">
    <source>
        <dbReference type="ARBA" id="ARBA00022801"/>
    </source>
</evidence>
<dbReference type="GO" id="GO:0047499">
    <property type="term" value="F:calcium-independent phospholipase A2 activity"/>
    <property type="evidence" value="ECO:0007669"/>
    <property type="project" value="TreeGrafter"/>
</dbReference>
<keyword evidence="2" id="KW-0443">Lipid metabolism</keyword>
<evidence type="ECO:0000256" key="2">
    <source>
        <dbReference type="ARBA" id="ARBA00022963"/>
    </source>
</evidence>
<dbReference type="Proteomes" id="UP000235786">
    <property type="component" value="Unassembled WGS sequence"/>
</dbReference>
<dbReference type="InterPro" id="IPR016035">
    <property type="entry name" value="Acyl_Trfase/lysoPLipase"/>
</dbReference>
<proteinExistence type="predicted"/>
<feature type="compositionally biased region" description="Basic and acidic residues" evidence="3">
    <location>
        <begin position="292"/>
        <end position="306"/>
    </location>
</feature>
<feature type="region of interest" description="Disordered" evidence="3">
    <location>
        <begin position="270"/>
        <end position="340"/>
    </location>
</feature>
<evidence type="ECO:0000313" key="5">
    <source>
        <dbReference type="Proteomes" id="UP000235786"/>
    </source>
</evidence>
<dbReference type="Gene3D" id="3.40.1090.10">
    <property type="entry name" value="Cytosolic phospholipase A2 catalytic domain"/>
    <property type="match status" value="1"/>
</dbReference>
<dbReference type="PANTHER" id="PTHR24185:SF1">
    <property type="entry name" value="CALCIUM-INDEPENDENT PHOSPHOLIPASE A2-GAMMA"/>
    <property type="match status" value="1"/>
</dbReference>
<dbReference type="GO" id="GO:0016042">
    <property type="term" value="P:lipid catabolic process"/>
    <property type="evidence" value="ECO:0007669"/>
    <property type="project" value="UniProtKB-KW"/>
</dbReference>
<dbReference type="PANTHER" id="PTHR24185">
    <property type="entry name" value="CALCIUM-INDEPENDENT PHOSPHOLIPASE A2-GAMMA"/>
    <property type="match status" value="1"/>
</dbReference>
<gene>
    <name evidence="4" type="ORF">L207DRAFT_517969</name>
</gene>
<organism evidence="4 5">
    <name type="scientific">Hyaloscypha variabilis (strain UAMH 11265 / GT02V1 / F)</name>
    <name type="common">Meliniomyces variabilis</name>
    <dbReference type="NCBI Taxonomy" id="1149755"/>
    <lineage>
        <taxon>Eukaryota</taxon>
        <taxon>Fungi</taxon>
        <taxon>Dikarya</taxon>
        <taxon>Ascomycota</taxon>
        <taxon>Pezizomycotina</taxon>
        <taxon>Leotiomycetes</taxon>
        <taxon>Helotiales</taxon>
        <taxon>Hyaloscyphaceae</taxon>
        <taxon>Hyaloscypha</taxon>
        <taxon>Hyaloscypha variabilis</taxon>
    </lineage>
</organism>
<keyword evidence="2" id="KW-0442">Lipid degradation</keyword>
<accession>A0A2J6R5Z9</accession>
<dbReference type="STRING" id="1149755.A0A2J6R5Z9"/>
<dbReference type="GO" id="GO:0019369">
    <property type="term" value="P:arachidonate metabolic process"/>
    <property type="evidence" value="ECO:0007669"/>
    <property type="project" value="TreeGrafter"/>
</dbReference>
<keyword evidence="1" id="KW-0378">Hydrolase</keyword>
<evidence type="ECO:0000256" key="3">
    <source>
        <dbReference type="SAM" id="MobiDB-lite"/>
    </source>
</evidence>
<dbReference type="SUPFAM" id="SSF52151">
    <property type="entry name" value="FabD/lysophospholipase-like"/>
    <property type="match status" value="1"/>
</dbReference>
<dbReference type="GO" id="GO:0016020">
    <property type="term" value="C:membrane"/>
    <property type="evidence" value="ECO:0007669"/>
    <property type="project" value="TreeGrafter"/>
</dbReference>
<dbReference type="OrthoDB" id="1658288at2759"/>
<evidence type="ECO:0000313" key="4">
    <source>
        <dbReference type="EMBL" id="PMD33950.1"/>
    </source>
</evidence>